<feature type="non-terminal residue" evidence="2">
    <location>
        <position position="1"/>
    </location>
</feature>
<dbReference type="SUPFAM" id="SSF48208">
    <property type="entry name" value="Six-hairpin glycosidases"/>
    <property type="match status" value="1"/>
</dbReference>
<dbReference type="GO" id="GO:0016787">
    <property type="term" value="F:hydrolase activity"/>
    <property type="evidence" value="ECO:0007669"/>
    <property type="project" value="UniProtKB-KW"/>
</dbReference>
<protein>
    <submittedName>
        <fullName evidence="2">Glycosyl hydrolase, family 88</fullName>
    </submittedName>
</protein>
<dbReference type="Pfam" id="PF07470">
    <property type="entry name" value="Glyco_hydro_88"/>
    <property type="match status" value="1"/>
</dbReference>
<gene>
    <name evidence="2" type="ORF">LEA_12126</name>
</gene>
<dbReference type="InterPro" id="IPR008928">
    <property type="entry name" value="6-hairpin_glycosidase_sf"/>
</dbReference>
<dbReference type="GO" id="GO:0005975">
    <property type="term" value="P:carbohydrate metabolic process"/>
    <property type="evidence" value="ECO:0007669"/>
    <property type="project" value="InterPro"/>
</dbReference>
<proteinExistence type="predicted"/>
<dbReference type="Gene3D" id="1.50.10.10">
    <property type="match status" value="1"/>
</dbReference>
<dbReference type="InterPro" id="IPR012341">
    <property type="entry name" value="6hp_glycosidase-like_sf"/>
</dbReference>
<dbReference type="InterPro" id="IPR010905">
    <property type="entry name" value="Glyco_hydro_88"/>
</dbReference>
<reference evidence="2" key="1">
    <citation type="journal article" date="2013" name="Environ. Microbiol.">
        <title>Microbiota from the distal guts of lean and obese adolescents exhibit partial functional redundancy besides clear differences in community structure.</title>
        <authorList>
            <person name="Ferrer M."/>
            <person name="Ruiz A."/>
            <person name="Lanza F."/>
            <person name="Haange S.B."/>
            <person name="Oberbach A."/>
            <person name="Till H."/>
            <person name="Bargiela R."/>
            <person name="Campoy C."/>
            <person name="Segura M.T."/>
            <person name="Richter M."/>
            <person name="von Bergen M."/>
            <person name="Seifert J."/>
            <person name="Suarez A."/>
        </authorList>
    </citation>
    <scope>NUCLEOTIDE SEQUENCE</scope>
</reference>
<name>K1TR78_9ZZZZ</name>
<evidence type="ECO:0000313" key="2">
    <source>
        <dbReference type="EMBL" id="EKC61881.1"/>
    </source>
</evidence>
<accession>K1TR78</accession>
<evidence type="ECO:0000256" key="1">
    <source>
        <dbReference type="ARBA" id="ARBA00022801"/>
    </source>
</evidence>
<keyword evidence="1 2" id="KW-0378">Hydrolase</keyword>
<organism evidence="2">
    <name type="scientific">human gut metagenome</name>
    <dbReference type="NCBI Taxonomy" id="408170"/>
    <lineage>
        <taxon>unclassified sequences</taxon>
        <taxon>metagenomes</taxon>
        <taxon>organismal metagenomes</taxon>
    </lineage>
</organism>
<comment type="caution">
    <text evidence="2">The sequence shown here is derived from an EMBL/GenBank/DDBJ whole genome shotgun (WGS) entry which is preliminary data.</text>
</comment>
<dbReference type="AlphaFoldDB" id="K1TR78"/>
<sequence length="120" mass="13453">TKKTLGERLNRLLKAMKNYLREDGRFHDVLDDPSTFPEVTASLMMCYTVYQGISALVVPAEEKRDADRVLELLERYVDEQGFVNSACASPGFDRPGNSAEAQAFYLLAHSAKRALEPQKA</sequence>
<dbReference type="EMBL" id="AJWY01008202">
    <property type="protein sequence ID" value="EKC61881.1"/>
    <property type="molecule type" value="Genomic_DNA"/>
</dbReference>